<dbReference type="Proteomes" id="UP000317158">
    <property type="component" value="Unassembled WGS sequence"/>
</dbReference>
<evidence type="ECO:0000256" key="9">
    <source>
        <dbReference type="ARBA" id="ARBA00022603"/>
    </source>
</evidence>
<dbReference type="NCBIfam" id="TIGR01112">
    <property type="entry name" value="mtrD"/>
    <property type="match status" value="1"/>
</dbReference>
<evidence type="ECO:0000256" key="8">
    <source>
        <dbReference type="ARBA" id="ARBA00022563"/>
    </source>
</evidence>
<dbReference type="GO" id="GO:0012506">
    <property type="term" value="C:vesicle membrane"/>
    <property type="evidence" value="ECO:0007669"/>
    <property type="project" value="InterPro"/>
</dbReference>
<feature type="transmembrane region" description="Helical" evidence="19">
    <location>
        <begin position="68"/>
        <end position="94"/>
    </location>
</feature>
<dbReference type="PIRSF" id="PIRSF016552">
    <property type="entry name" value="MtrD"/>
    <property type="match status" value="1"/>
</dbReference>
<keyword evidence="12 19" id="KW-1278">Translocase</keyword>
<evidence type="ECO:0000256" key="12">
    <source>
        <dbReference type="ARBA" id="ARBA00022967"/>
    </source>
</evidence>
<feature type="transmembrane region" description="Helical" evidence="19">
    <location>
        <begin position="204"/>
        <end position="226"/>
    </location>
</feature>
<evidence type="ECO:0000256" key="1">
    <source>
        <dbReference type="ARBA" id="ARBA00002533"/>
    </source>
</evidence>
<dbReference type="GO" id="GO:0005737">
    <property type="term" value="C:cytoplasm"/>
    <property type="evidence" value="ECO:0007669"/>
    <property type="project" value="InterPro"/>
</dbReference>
<comment type="caution">
    <text evidence="20">The sequence shown here is derived from an EMBL/GenBank/DDBJ whole genome shotgun (WGS) entry which is preliminary data.</text>
</comment>
<dbReference type="GO" id="GO:0005886">
    <property type="term" value="C:plasma membrane"/>
    <property type="evidence" value="ECO:0007669"/>
    <property type="project" value="UniProtKB-SubCell"/>
</dbReference>
<dbReference type="GO" id="GO:0019386">
    <property type="term" value="P:methanogenesis, from carbon dioxide"/>
    <property type="evidence" value="ECO:0007669"/>
    <property type="project" value="UniProtKB-UniRule"/>
</dbReference>
<evidence type="ECO:0000256" key="13">
    <source>
        <dbReference type="ARBA" id="ARBA00022989"/>
    </source>
</evidence>
<evidence type="ECO:0000256" key="18">
    <source>
        <dbReference type="ARBA" id="ARBA00044970"/>
    </source>
</evidence>
<proteinExistence type="inferred from homology"/>
<reference evidence="20 21" key="1">
    <citation type="journal article" date="2019" name="Nat. Microbiol.">
        <title>Wide diversity of methane and short-chain alkane metabolisms in uncultured archaea.</title>
        <authorList>
            <person name="Borrel G."/>
            <person name="Adam P.S."/>
            <person name="McKay L.J."/>
            <person name="Chen L.X."/>
            <person name="Sierra-Garcia I.N."/>
            <person name="Sieber C.M."/>
            <person name="Letourneur Q."/>
            <person name="Ghozlane A."/>
            <person name="Andersen G.L."/>
            <person name="Li W.J."/>
            <person name="Hallam S.J."/>
            <person name="Muyzer G."/>
            <person name="de Oliveira V.M."/>
            <person name="Inskeep W.P."/>
            <person name="Banfield J.F."/>
            <person name="Gribaldo S."/>
        </authorList>
    </citation>
    <scope>NUCLEOTIDE SEQUENCE [LARGE SCALE GENOMIC DNA]</scope>
    <source>
        <strain evidence="20">NM1a</strain>
    </source>
</reference>
<keyword evidence="8 19" id="KW-0554">One-carbon metabolism</keyword>
<comment type="subcellular location">
    <subcellularLocation>
        <location evidence="2 19">Cell membrane</location>
        <topology evidence="2 19">Multi-pass membrane protein</topology>
    </subcellularLocation>
</comment>
<keyword evidence="15 19" id="KW-0472">Membrane</keyword>
<comment type="function">
    <text evidence="1 19">Part of a complex that catalyzes the formation of methyl-coenzyme M and tetrahydromethanopterin from coenzyme M and methyl-tetrahydromethanopterin. This is an energy-conserving, sodium-ion translocating step.</text>
</comment>
<comment type="similarity">
    <text evidence="4 19">Belongs to the MtrD family.</text>
</comment>
<dbReference type="GO" id="GO:0030269">
    <property type="term" value="F:tetrahydromethanopterin S-methyltransferase activity"/>
    <property type="evidence" value="ECO:0007669"/>
    <property type="project" value="UniProtKB-UniRule"/>
</dbReference>
<keyword evidence="9 19" id="KW-0489">Methyltransferase</keyword>
<evidence type="ECO:0000256" key="2">
    <source>
        <dbReference type="ARBA" id="ARBA00004651"/>
    </source>
</evidence>
<evidence type="ECO:0000256" key="19">
    <source>
        <dbReference type="HAMAP-Rule" id="MF_01097"/>
    </source>
</evidence>
<evidence type="ECO:0000313" key="20">
    <source>
        <dbReference type="EMBL" id="RZN64930.1"/>
    </source>
</evidence>
<dbReference type="InterPro" id="IPR005779">
    <property type="entry name" value="MeTrfase_D"/>
</dbReference>
<accession>A0A520KT61</accession>
<keyword evidence="11 19" id="KW-0812">Transmembrane</keyword>
<keyword evidence="14" id="KW-0484">Methanogenesis</keyword>
<name>A0A520KT61_METT2</name>
<keyword evidence="10 19" id="KW-0808">Transferase</keyword>
<protein>
    <recommendedName>
        <fullName evidence="6 19">Tetrahydromethanopterin S-methyltransferase subunit D</fullName>
        <ecNumber evidence="18 19">7.2.1.4</ecNumber>
    </recommendedName>
    <alternativeName>
        <fullName evidence="16 19">N5-methyltetrahydromethanopterin--coenzyme M methyltransferase subunit D</fullName>
    </alternativeName>
</protein>
<dbReference type="HAMAP" id="MF_01097">
    <property type="entry name" value="MtrD"/>
    <property type="match status" value="1"/>
</dbReference>
<gene>
    <name evidence="19 20" type="primary">mtrD</name>
    <name evidence="20" type="ORF">EF806_02490</name>
</gene>
<evidence type="ECO:0000313" key="21">
    <source>
        <dbReference type="Proteomes" id="UP000317158"/>
    </source>
</evidence>
<dbReference type="GO" id="GO:0006730">
    <property type="term" value="P:one-carbon metabolic process"/>
    <property type="evidence" value="ECO:0007669"/>
    <property type="project" value="UniProtKB-UniRule"/>
</dbReference>
<evidence type="ECO:0000256" key="11">
    <source>
        <dbReference type="ARBA" id="ARBA00022692"/>
    </source>
</evidence>
<evidence type="ECO:0000256" key="14">
    <source>
        <dbReference type="ARBA" id="ARBA00022994"/>
    </source>
</evidence>
<comment type="pathway">
    <text evidence="3">One-carbon metabolism; methanogenesis from CO(2); methyl-coenzyme M from 5,10-methylene-5,6,7,8-tetrahydromethanopterin: step 2/2.</text>
</comment>
<dbReference type="AlphaFoldDB" id="A0A520KT61"/>
<evidence type="ECO:0000256" key="3">
    <source>
        <dbReference type="ARBA" id="ARBA00004839"/>
    </source>
</evidence>
<evidence type="ECO:0000256" key="4">
    <source>
        <dbReference type="ARBA" id="ARBA00008822"/>
    </source>
</evidence>
<dbReference type="Pfam" id="PF04207">
    <property type="entry name" value="MtrD"/>
    <property type="match status" value="1"/>
</dbReference>
<dbReference type="EMBL" id="RXIF01000004">
    <property type="protein sequence ID" value="RZN64930.1"/>
    <property type="molecule type" value="Genomic_DNA"/>
</dbReference>
<feature type="transmembrane region" description="Helical" evidence="19">
    <location>
        <begin position="5"/>
        <end position="25"/>
    </location>
</feature>
<organism evidence="20 21">
    <name type="scientific">Methanoliparum thermophilum</name>
    <dbReference type="NCBI Taxonomy" id="2491083"/>
    <lineage>
        <taxon>Archaea</taxon>
        <taxon>Methanobacteriati</taxon>
        <taxon>Methanobacteriota</taxon>
        <taxon>Candidatus Methanoliparia</taxon>
        <taxon>Candidatus Methanoliparales</taxon>
        <taxon>Candidatus Methanoliparaceae</taxon>
        <taxon>Candidatus Methanoliparum</taxon>
    </lineage>
</organism>
<feature type="transmembrane region" description="Helical" evidence="19">
    <location>
        <begin position="164"/>
        <end position="184"/>
    </location>
</feature>
<evidence type="ECO:0000256" key="6">
    <source>
        <dbReference type="ARBA" id="ARBA00015129"/>
    </source>
</evidence>
<feature type="transmembrane region" description="Helical" evidence="19">
    <location>
        <begin position="140"/>
        <end position="157"/>
    </location>
</feature>
<dbReference type="GO" id="GO:0032259">
    <property type="term" value="P:methylation"/>
    <property type="evidence" value="ECO:0007669"/>
    <property type="project" value="UniProtKB-KW"/>
</dbReference>
<dbReference type="UniPathway" id="UPA00640">
    <property type="reaction ID" value="UER00698"/>
</dbReference>
<evidence type="ECO:0000256" key="15">
    <source>
        <dbReference type="ARBA" id="ARBA00023136"/>
    </source>
</evidence>
<dbReference type="EC" id="7.2.1.4" evidence="18 19"/>
<evidence type="ECO:0000256" key="10">
    <source>
        <dbReference type="ARBA" id="ARBA00022679"/>
    </source>
</evidence>
<keyword evidence="7 19" id="KW-1003">Cell membrane</keyword>
<evidence type="ECO:0000256" key="16">
    <source>
        <dbReference type="ARBA" id="ARBA00029820"/>
    </source>
</evidence>
<sequence length="231" mass="23546">MDPILIFICIIVGGILTSIGVHLMPVGGAPAAMGTATGVATGVNMLSTGAAMTGLFTASTVAMVTSNIWLVSLSGAVGSMLMLAFTMLSGTLIYTQGTGIVPVSGRVTKDPITGRDFLSYKTPQTDGHGTPDVSFLSGEIGAFLGGFGGALIFYSLVFYAGFNIALSGIAALGIFLANAVLSAYNIGGTIEGFHDPKFKLLPRALLACFVASLICASFIYIVAYALPIGGI</sequence>
<evidence type="ECO:0000256" key="5">
    <source>
        <dbReference type="ARBA" id="ARBA00011616"/>
    </source>
</evidence>
<keyword evidence="13 19" id="KW-1133">Transmembrane helix</keyword>
<comment type="catalytic activity">
    <reaction evidence="17 19">
        <text>5-methyl-5,6,7,8-tetrahydromethanopterin + coenzyme M + 2 Na(+)(in) = 5,6,7,8-tetrahydromethanopterin + methyl-coenzyme M + 2 Na(+)(out)</text>
        <dbReference type="Rhea" id="RHEA:53492"/>
        <dbReference type="ChEBI" id="CHEBI:29101"/>
        <dbReference type="ChEBI" id="CHEBI:58103"/>
        <dbReference type="ChEBI" id="CHEBI:58116"/>
        <dbReference type="ChEBI" id="CHEBI:58286"/>
        <dbReference type="ChEBI" id="CHEBI:58319"/>
        <dbReference type="EC" id="7.2.1.4"/>
    </reaction>
</comment>
<evidence type="ECO:0000256" key="7">
    <source>
        <dbReference type="ARBA" id="ARBA00022475"/>
    </source>
</evidence>
<feature type="transmembrane region" description="Helical" evidence="19">
    <location>
        <begin position="31"/>
        <end position="56"/>
    </location>
</feature>
<evidence type="ECO:0000256" key="17">
    <source>
        <dbReference type="ARBA" id="ARBA00044880"/>
    </source>
</evidence>
<comment type="subunit">
    <text evidence="5 19">The complex is composed of 8 subunits; MtrA, MtrB, MtrC, MtrD, MtrE, MtrF, MtrG and MtrH.</text>
</comment>